<dbReference type="SUPFAM" id="SSF89392">
    <property type="entry name" value="Prokaryotic lipoproteins and lipoprotein localization factors"/>
    <property type="match status" value="1"/>
</dbReference>
<keyword evidence="3" id="KW-0472">Membrane</keyword>
<dbReference type="InterPro" id="IPR029046">
    <property type="entry name" value="LolA/LolB/LppX"/>
</dbReference>
<feature type="chain" id="PRO_5047070197" evidence="4">
    <location>
        <begin position="20"/>
        <end position="226"/>
    </location>
</feature>
<organism evidence="5 6">
    <name type="scientific">Prauserella oleivorans</name>
    <dbReference type="NCBI Taxonomy" id="1478153"/>
    <lineage>
        <taxon>Bacteria</taxon>
        <taxon>Bacillati</taxon>
        <taxon>Actinomycetota</taxon>
        <taxon>Actinomycetes</taxon>
        <taxon>Pseudonocardiales</taxon>
        <taxon>Pseudonocardiaceae</taxon>
        <taxon>Prauserella</taxon>
    </lineage>
</organism>
<evidence type="ECO:0000313" key="5">
    <source>
        <dbReference type="EMBL" id="MFD2801807.1"/>
    </source>
</evidence>
<evidence type="ECO:0000256" key="4">
    <source>
        <dbReference type="SAM" id="SignalP"/>
    </source>
</evidence>
<dbReference type="Pfam" id="PF07161">
    <property type="entry name" value="LppX_LprAFG"/>
    <property type="match status" value="1"/>
</dbReference>
<keyword evidence="4" id="KW-0732">Signal</keyword>
<dbReference type="Proteomes" id="UP001597478">
    <property type="component" value="Unassembled WGS sequence"/>
</dbReference>
<name>A0ABW5WCY4_9PSEU</name>
<dbReference type="EMBL" id="JBHUOF010000034">
    <property type="protein sequence ID" value="MFD2801807.1"/>
    <property type="molecule type" value="Genomic_DNA"/>
</dbReference>
<feature type="signal peptide" evidence="4">
    <location>
        <begin position="1"/>
        <end position="19"/>
    </location>
</feature>
<reference evidence="6" key="1">
    <citation type="journal article" date="2019" name="Int. J. Syst. Evol. Microbiol.">
        <title>The Global Catalogue of Microorganisms (GCM) 10K type strain sequencing project: providing services to taxonomists for standard genome sequencing and annotation.</title>
        <authorList>
            <consortium name="The Broad Institute Genomics Platform"/>
            <consortium name="The Broad Institute Genome Sequencing Center for Infectious Disease"/>
            <person name="Wu L."/>
            <person name="Ma J."/>
        </authorList>
    </citation>
    <scope>NUCLEOTIDE SEQUENCE [LARGE SCALE GENOMIC DNA]</scope>
    <source>
        <strain evidence="6">IBRC-M 10906</strain>
    </source>
</reference>
<keyword evidence="5" id="KW-0449">Lipoprotein</keyword>
<evidence type="ECO:0000256" key="3">
    <source>
        <dbReference type="ARBA" id="ARBA00022475"/>
    </source>
</evidence>
<dbReference type="Gene3D" id="2.50.20.20">
    <property type="match status" value="1"/>
</dbReference>
<protein>
    <submittedName>
        <fullName evidence="5">LppX_LprAFG lipoprotein</fullName>
    </submittedName>
</protein>
<evidence type="ECO:0000256" key="1">
    <source>
        <dbReference type="ARBA" id="ARBA00004196"/>
    </source>
</evidence>
<dbReference type="PROSITE" id="PS51257">
    <property type="entry name" value="PROKAR_LIPOPROTEIN"/>
    <property type="match status" value="1"/>
</dbReference>
<comment type="caution">
    <text evidence="5">The sequence shown here is derived from an EMBL/GenBank/DDBJ whole genome shotgun (WGS) entry which is preliminary data.</text>
</comment>
<sequence length="226" mass="23338">MVIRRILAGLLALTAVVAAGCTSGEAPSEPLPDGRTLIADAAAAAADLRSTHFSIQVDGSIPGLMVQSLEGDLDRSGQAKGNGTLNQLGQLVEVEFVLADDTLYLKGPTGGFQKIPAALSSTVYDPSAVLDPERGIAKLVSSLQDPATEAREEVDGTPAYKVTGKLDRNVLSGLLPGIPSAADVTFWLRADGKPLPVKATAAFPDNATVDVRLSDVDKPVTVTPPA</sequence>
<gene>
    <name evidence="5" type="ORF">ACFS2C_20660</name>
</gene>
<keyword evidence="3" id="KW-1003">Cell membrane</keyword>
<dbReference type="CDD" id="cd16334">
    <property type="entry name" value="LppX-like"/>
    <property type="match status" value="1"/>
</dbReference>
<proteinExistence type="inferred from homology"/>
<evidence type="ECO:0000256" key="2">
    <source>
        <dbReference type="ARBA" id="ARBA00009194"/>
    </source>
</evidence>
<comment type="subcellular location">
    <subcellularLocation>
        <location evidence="1">Cell envelope</location>
    </subcellularLocation>
</comment>
<comment type="similarity">
    <text evidence="2">Belongs to the LppX/LprAFG lipoprotein family.</text>
</comment>
<accession>A0ABW5WCY4</accession>
<keyword evidence="6" id="KW-1185">Reference proteome</keyword>
<evidence type="ECO:0000313" key="6">
    <source>
        <dbReference type="Proteomes" id="UP001597478"/>
    </source>
</evidence>
<dbReference type="InterPro" id="IPR009830">
    <property type="entry name" value="LppX/LprAFG"/>
</dbReference>
<dbReference type="RefSeq" id="WP_377392896.1">
    <property type="nucleotide sequence ID" value="NZ_JBHSAN010000035.1"/>
</dbReference>